<comment type="caution">
    <text evidence="1">The sequence shown here is derived from an EMBL/GenBank/DDBJ whole genome shotgun (WGS) entry which is preliminary data.</text>
</comment>
<proteinExistence type="predicted"/>
<reference evidence="1 2" key="1">
    <citation type="submission" date="2016-01" db="EMBL/GenBank/DDBJ databases">
        <authorList>
            <person name="Oliw E.H."/>
        </authorList>
    </citation>
    <scope>NUCLEOTIDE SEQUENCE [LARGE SCALE GENOMIC DNA]</scope>
    <source>
        <strain evidence="1 2">GED7760B</strain>
    </source>
</reference>
<sequence>MLHKKSLLKSSKAYSQIYTYKLKEYNVVRIQNTVRNAILKIDIEHAKMYG</sequence>
<dbReference type="EMBL" id="LRQA01000058">
    <property type="protein sequence ID" value="KXA17381.1"/>
    <property type="molecule type" value="Genomic_DNA"/>
</dbReference>
<dbReference type="AlphaFoldDB" id="A0A133NM70"/>
<evidence type="ECO:0000313" key="2">
    <source>
        <dbReference type="Proteomes" id="UP000070558"/>
    </source>
</evidence>
<gene>
    <name evidence="1" type="ORF">HMPREF3216_01273</name>
</gene>
<name>A0A133NM70_GARVA</name>
<evidence type="ECO:0000313" key="1">
    <source>
        <dbReference type="EMBL" id="KXA17381.1"/>
    </source>
</evidence>
<organism evidence="1 2">
    <name type="scientific">Gardnerella vaginalis</name>
    <dbReference type="NCBI Taxonomy" id="2702"/>
    <lineage>
        <taxon>Bacteria</taxon>
        <taxon>Bacillati</taxon>
        <taxon>Actinomycetota</taxon>
        <taxon>Actinomycetes</taxon>
        <taxon>Bifidobacteriales</taxon>
        <taxon>Bifidobacteriaceae</taxon>
        <taxon>Gardnerella</taxon>
    </lineage>
</organism>
<accession>A0A133NM70</accession>
<dbReference type="Proteomes" id="UP000070558">
    <property type="component" value="Unassembled WGS sequence"/>
</dbReference>
<protein>
    <submittedName>
        <fullName evidence="1">Uncharacterized protein</fullName>
    </submittedName>
</protein>